<feature type="region of interest" description="Disordered" evidence="1">
    <location>
        <begin position="157"/>
        <end position="198"/>
    </location>
</feature>
<protein>
    <submittedName>
        <fullName evidence="2">Uncharacterized protein</fullName>
    </submittedName>
</protein>
<dbReference type="AlphaFoldDB" id="A0A2N8PQV5"/>
<evidence type="ECO:0000313" key="3">
    <source>
        <dbReference type="Proteomes" id="UP000236047"/>
    </source>
</evidence>
<reference evidence="3" key="1">
    <citation type="submission" date="2015-09" db="EMBL/GenBank/DDBJ databases">
        <authorList>
            <person name="Graham D.E."/>
            <person name="Mahan K.M."/>
            <person name="Klingeman D.M."/>
            <person name="Fida T."/>
            <person name="Giannone R.J."/>
            <person name="Hettich R.L."/>
            <person name="Parry R.J."/>
            <person name="Spain J.C."/>
        </authorList>
    </citation>
    <scope>NUCLEOTIDE SEQUENCE [LARGE SCALE GENOMIC DNA]</scope>
    <source>
        <strain evidence="3">JCM 4701</strain>
    </source>
</reference>
<accession>A0A2N8PQV5</accession>
<sequence length="198" mass="21609">MQCLMALHHAPVLLPSPAPEPAYAEYDDVRAEAHRRGTGFVTMRDINAMQGVVRSRGVDWCTTVPGGNFPGIAYVPRIGAWMLVIADERGLAPPLPKRVVDARRKADEHRTHIERKRIEADQRGRREWVLLVSPCPIQVVVHTNLKHGGHGELLHTVPVEPVRSKRGTPLGGPGARSGGTAAPSEKQSTTAWPPAEAE</sequence>
<name>A0A2N8PQV5_STRNR</name>
<gene>
    <name evidence="2" type="ORF">AOB60_00275</name>
</gene>
<proteinExistence type="predicted"/>
<evidence type="ECO:0000313" key="2">
    <source>
        <dbReference type="EMBL" id="PNE43416.1"/>
    </source>
</evidence>
<dbReference type="EMBL" id="LJSN01000001">
    <property type="protein sequence ID" value="PNE43416.1"/>
    <property type="molecule type" value="Genomic_DNA"/>
</dbReference>
<dbReference type="Proteomes" id="UP000236047">
    <property type="component" value="Unassembled WGS sequence"/>
</dbReference>
<keyword evidence="3" id="KW-1185">Reference proteome</keyword>
<evidence type="ECO:0000256" key="1">
    <source>
        <dbReference type="SAM" id="MobiDB-lite"/>
    </source>
</evidence>
<comment type="caution">
    <text evidence="2">The sequence shown here is derived from an EMBL/GenBank/DDBJ whole genome shotgun (WGS) entry which is preliminary data.</text>
</comment>
<dbReference type="RefSeq" id="WP_102922310.1">
    <property type="nucleotide sequence ID" value="NZ_LJSN01000001.1"/>
</dbReference>
<organism evidence="2 3">
    <name type="scientific">Streptomyces noursei</name>
    <name type="common">Streptomyces albulus</name>
    <dbReference type="NCBI Taxonomy" id="1971"/>
    <lineage>
        <taxon>Bacteria</taxon>
        <taxon>Bacillati</taxon>
        <taxon>Actinomycetota</taxon>
        <taxon>Actinomycetes</taxon>
        <taxon>Kitasatosporales</taxon>
        <taxon>Streptomycetaceae</taxon>
        <taxon>Streptomyces</taxon>
    </lineage>
</organism>